<evidence type="ECO:0000313" key="1">
    <source>
        <dbReference type="Proteomes" id="UP000887565"/>
    </source>
</evidence>
<dbReference type="AlphaFoldDB" id="A0A915K4G6"/>
<protein>
    <submittedName>
        <fullName evidence="2">Uncharacterized protein</fullName>
    </submittedName>
</protein>
<keyword evidence="1" id="KW-1185">Reference proteome</keyword>
<proteinExistence type="predicted"/>
<evidence type="ECO:0000313" key="2">
    <source>
        <dbReference type="WBParaSite" id="nRc.2.0.1.t33223-RA"/>
    </source>
</evidence>
<accession>A0A915K4G6</accession>
<reference evidence="2" key="1">
    <citation type="submission" date="2022-11" db="UniProtKB">
        <authorList>
            <consortium name="WormBaseParasite"/>
        </authorList>
    </citation>
    <scope>IDENTIFICATION</scope>
</reference>
<dbReference type="WBParaSite" id="nRc.2.0.1.t33223-RA">
    <property type="protein sequence ID" value="nRc.2.0.1.t33223-RA"/>
    <property type="gene ID" value="nRc.2.0.1.g33223"/>
</dbReference>
<name>A0A915K4G6_ROMCU</name>
<dbReference type="Proteomes" id="UP000887565">
    <property type="component" value="Unplaced"/>
</dbReference>
<sequence>MDEAQPAPAIDPSIHLAMPAASPSPSMIATVATARFPMGDSGRHPQSFPPPLFSILFPEHHWRDYPHCLTR</sequence>
<organism evidence="1 2">
    <name type="scientific">Romanomermis culicivorax</name>
    <name type="common">Nematode worm</name>
    <dbReference type="NCBI Taxonomy" id="13658"/>
    <lineage>
        <taxon>Eukaryota</taxon>
        <taxon>Metazoa</taxon>
        <taxon>Ecdysozoa</taxon>
        <taxon>Nematoda</taxon>
        <taxon>Enoplea</taxon>
        <taxon>Dorylaimia</taxon>
        <taxon>Mermithida</taxon>
        <taxon>Mermithoidea</taxon>
        <taxon>Mermithidae</taxon>
        <taxon>Romanomermis</taxon>
    </lineage>
</organism>